<evidence type="ECO:0000313" key="4">
    <source>
        <dbReference type="Proteomes" id="UP000587477"/>
    </source>
</evidence>
<dbReference type="AlphaFoldDB" id="A0A172XQ01"/>
<proteinExistence type="predicted"/>
<dbReference type="EMBL" id="CP030150">
    <property type="protein sequence ID" value="AWX74336.1"/>
    <property type="molecule type" value="Genomic_DNA"/>
</dbReference>
<sequence>MKTAYYSCEEHIETVLDMYIDDHELPPEIRKIEHTNSLSTACELCGDTATYLVGNE</sequence>
<dbReference type="EMBL" id="CP063687">
    <property type="protein sequence ID" value="QOY26786.1"/>
    <property type="molecule type" value="Genomic_DNA"/>
</dbReference>
<dbReference type="Pfam" id="PF14116">
    <property type="entry name" value="YyzF"/>
    <property type="match status" value="1"/>
</dbReference>
<dbReference type="Proteomes" id="UP000587477">
    <property type="component" value="Chromosome"/>
</dbReference>
<evidence type="ECO:0000313" key="3">
    <source>
        <dbReference type="Proteomes" id="UP000250069"/>
    </source>
</evidence>
<dbReference type="RefSeq" id="WP_004393147.1">
    <property type="nucleotide sequence ID" value="NZ_AP018402.1"/>
</dbReference>
<gene>
    <name evidence="2" type="ORF">BACVE_001797</name>
    <name evidence="1" type="ORF">BVDSYZ_20895</name>
</gene>
<dbReference type="STRING" id="1155777.BANAU_3896"/>
<dbReference type="NCBIfam" id="TIGR04129">
    <property type="entry name" value="CxxH_BA5709"/>
    <property type="match status" value="1"/>
</dbReference>
<accession>A0A172XQ01</accession>
<dbReference type="GeneID" id="76429101"/>
<name>A0A172XQ01_BACVE</name>
<reference evidence="2" key="2">
    <citation type="journal article" date="2020" name="Genomics">
        <title>Complete genome sequence of Bacillus velezensis NST6 and comparison with the species belonging to operational group B. amyloliquefaciens.</title>
        <authorList>
            <person name="Choi J."/>
            <person name="Nam J."/>
            <person name="Seo M.H."/>
        </authorList>
    </citation>
    <scope>NUCLEOTIDE SEQUENCE</scope>
    <source>
        <strain evidence="2">NST6</strain>
    </source>
</reference>
<evidence type="ECO:0000313" key="1">
    <source>
        <dbReference type="EMBL" id="AWX74336.1"/>
    </source>
</evidence>
<dbReference type="Proteomes" id="UP000250069">
    <property type="component" value="Chromosome"/>
</dbReference>
<dbReference type="InterPro" id="IPR025626">
    <property type="entry name" value="YyzF"/>
</dbReference>
<dbReference type="KEGG" id="bmp:NG74_03890"/>
<protein>
    <submittedName>
        <fullName evidence="1">CxxH/CxxC protein</fullName>
    </submittedName>
</protein>
<reference evidence="4" key="3">
    <citation type="submission" date="2020-10" db="EMBL/GenBank/DDBJ databases">
        <title>Complete genome sequence of Bacillus velezensis NST6.</title>
        <authorList>
            <person name="Choi J."/>
        </authorList>
    </citation>
    <scope>NUCLEOTIDE SEQUENCE [LARGE SCALE GENOMIC DNA]</scope>
    <source>
        <strain evidence="4">NST6</strain>
    </source>
</reference>
<evidence type="ECO:0000313" key="2">
    <source>
        <dbReference type="EMBL" id="QOY26786.1"/>
    </source>
</evidence>
<accession>A0A2D3DTU5</accession>
<organism evidence="2 4">
    <name type="scientific">Bacillus velezensis</name>
    <dbReference type="NCBI Taxonomy" id="492670"/>
    <lineage>
        <taxon>Bacteria</taxon>
        <taxon>Bacillati</taxon>
        <taxon>Bacillota</taxon>
        <taxon>Bacilli</taxon>
        <taxon>Bacillales</taxon>
        <taxon>Bacillaceae</taxon>
        <taxon>Bacillus</taxon>
        <taxon>Bacillus amyloliquefaciens group</taxon>
    </lineage>
</organism>
<reference evidence="1 3" key="1">
    <citation type="submission" date="2018-06" db="EMBL/GenBank/DDBJ databases">
        <title>Complete Genome Sequence of Bacillus velezensis DSYZ, a Plant Growth-Promoting Rhizobacterium with Antifungal Activity.</title>
        <authorList>
            <person name="Du B."/>
            <person name="Ding Y."/>
            <person name="Liu K."/>
            <person name="Yao L."/>
            <person name="Wang C."/>
            <person name="Li H."/>
            <person name="Liu H."/>
        </authorList>
    </citation>
    <scope>NUCLEOTIDE SEQUENCE [LARGE SCALE GENOMIC DNA]</scope>
    <source>
        <strain evidence="1 3">DSYZ</strain>
    </source>
</reference>